<feature type="transmembrane region" description="Helical" evidence="1">
    <location>
        <begin position="6"/>
        <end position="24"/>
    </location>
</feature>
<name>A0ABY8FNK2_9SPHN</name>
<evidence type="ECO:0000256" key="1">
    <source>
        <dbReference type="SAM" id="Phobius"/>
    </source>
</evidence>
<accession>A0ABY8FNK2</accession>
<protein>
    <recommendedName>
        <fullName evidence="4">DUF2834 domain-containing protein</fullName>
    </recommendedName>
</protein>
<evidence type="ECO:0000313" key="2">
    <source>
        <dbReference type="EMBL" id="WFL76605.1"/>
    </source>
</evidence>
<keyword evidence="1" id="KW-0472">Membrane</keyword>
<dbReference type="EMBL" id="CP121106">
    <property type="protein sequence ID" value="WFL76605.1"/>
    <property type="molecule type" value="Genomic_DNA"/>
</dbReference>
<feature type="transmembrane region" description="Helical" evidence="1">
    <location>
        <begin position="31"/>
        <end position="51"/>
    </location>
</feature>
<keyword evidence="3" id="KW-1185">Reference proteome</keyword>
<organism evidence="2 3">
    <name type="scientific">Altererythrobacter arenosus</name>
    <dbReference type="NCBI Taxonomy" id="3032592"/>
    <lineage>
        <taxon>Bacteria</taxon>
        <taxon>Pseudomonadati</taxon>
        <taxon>Pseudomonadota</taxon>
        <taxon>Alphaproteobacteria</taxon>
        <taxon>Sphingomonadales</taxon>
        <taxon>Erythrobacteraceae</taxon>
        <taxon>Altererythrobacter</taxon>
    </lineage>
</organism>
<keyword evidence="1" id="KW-1133">Transmembrane helix</keyword>
<reference evidence="2 3" key="1">
    <citation type="submission" date="2023-03" db="EMBL/GenBank/DDBJ databases">
        <title>Altererythrobacter sp. CAU 1644 isolated from sand.</title>
        <authorList>
            <person name="Kim W."/>
        </authorList>
    </citation>
    <scope>NUCLEOTIDE SEQUENCE [LARGE SCALE GENOMIC DNA]</scope>
    <source>
        <strain evidence="2 3">CAU 1644</strain>
    </source>
</reference>
<keyword evidence="1" id="KW-0812">Transmembrane</keyword>
<gene>
    <name evidence="2" type="ORF">P7228_11430</name>
</gene>
<evidence type="ECO:0008006" key="4">
    <source>
        <dbReference type="Google" id="ProtNLM"/>
    </source>
</evidence>
<feature type="transmembrane region" description="Helical" evidence="1">
    <location>
        <begin position="71"/>
        <end position="88"/>
    </location>
</feature>
<evidence type="ECO:0000313" key="3">
    <source>
        <dbReference type="Proteomes" id="UP001215827"/>
    </source>
</evidence>
<feature type="transmembrane region" description="Helical" evidence="1">
    <location>
        <begin position="100"/>
        <end position="121"/>
    </location>
</feature>
<sequence length="129" mass="13846">MTAFEILVTAGILFTVAAFVHIVVNKPTIGSTFVAAIVCAGFAGFTTVTVMSEGFLPVWANHTANLWGVQVWWDLLISVSLALLLVVPRANKVGMNILPWALFVAATASIGLLAMVARLFWLERNQASS</sequence>
<dbReference type="RefSeq" id="WP_278015370.1">
    <property type="nucleotide sequence ID" value="NZ_CP121106.1"/>
</dbReference>
<dbReference type="Proteomes" id="UP001215827">
    <property type="component" value="Chromosome"/>
</dbReference>
<proteinExistence type="predicted"/>